<dbReference type="EMBL" id="HE650821">
    <property type="protein sequence ID" value="CCF55585.1"/>
    <property type="molecule type" value="Genomic_DNA"/>
</dbReference>
<dbReference type="PROSITE" id="PS50172">
    <property type="entry name" value="BRCT"/>
    <property type="match status" value="2"/>
</dbReference>
<feature type="domain" description="BRCT" evidence="3">
    <location>
        <begin position="188"/>
        <end position="218"/>
    </location>
</feature>
<evidence type="ECO:0000313" key="4">
    <source>
        <dbReference type="EMBL" id="CCF55585.1"/>
    </source>
</evidence>
<dbReference type="Gene3D" id="3.40.50.10190">
    <property type="entry name" value="BRCT domain"/>
    <property type="match status" value="3"/>
</dbReference>
<feature type="compositionally biased region" description="Polar residues" evidence="2">
    <location>
        <begin position="646"/>
        <end position="661"/>
    </location>
</feature>
<dbReference type="SMART" id="SM00292">
    <property type="entry name" value="BRCT"/>
    <property type="match status" value="3"/>
</dbReference>
<dbReference type="FunCoup" id="H2AMI5">
    <property type="interactions" value="53"/>
</dbReference>
<dbReference type="PANTHER" id="PTHR13561">
    <property type="entry name" value="DNA REPLICATION REGULATOR DPB11-RELATED"/>
    <property type="match status" value="1"/>
</dbReference>
<feature type="region of interest" description="Disordered" evidence="2">
    <location>
        <begin position="280"/>
        <end position="304"/>
    </location>
</feature>
<dbReference type="GO" id="GO:0005657">
    <property type="term" value="C:replication fork"/>
    <property type="evidence" value="ECO:0007669"/>
    <property type="project" value="EnsemblFungi"/>
</dbReference>
<dbReference type="HOGENOM" id="CLU_020751_0_0_1"/>
<dbReference type="GO" id="GO:0007095">
    <property type="term" value="P:mitotic G2 DNA damage checkpoint signaling"/>
    <property type="evidence" value="ECO:0007669"/>
    <property type="project" value="EnsemblFungi"/>
</dbReference>
<accession>H2AMI5</accession>
<dbReference type="GO" id="GO:0006270">
    <property type="term" value="P:DNA replication initiation"/>
    <property type="evidence" value="ECO:0007669"/>
    <property type="project" value="EnsemblFungi"/>
</dbReference>
<dbReference type="GeneID" id="13882163"/>
<name>H2AMI5_KAZAF</name>
<evidence type="ECO:0000313" key="5">
    <source>
        <dbReference type="Proteomes" id="UP000005220"/>
    </source>
</evidence>
<dbReference type="Proteomes" id="UP000005220">
    <property type="component" value="Chromosome 1"/>
</dbReference>
<feature type="compositionally biased region" description="Polar residues" evidence="2">
    <location>
        <begin position="674"/>
        <end position="693"/>
    </location>
</feature>
<dbReference type="eggNOG" id="KOG1929">
    <property type="taxonomic scope" value="Eukaryota"/>
</dbReference>
<dbReference type="GO" id="GO:0030295">
    <property type="term" value="F:protein kinase activator activity"/>
    <property type="evidence" value="ECO:0007669"/>
    <property type="project" value="EnsemblFungi"/>
</dbReference>
<organism evidence="4 5">
    <name type="scientific">Kazachstania africana (strain ATCC 22294 / BCRC 22015 / CBS 2517 / CECT 1963 / NBRC 1671 / NRRL Y-8276)</name>
    <name type="common">Yeast</name>
    <name type="synonym">Kluyveromyces africanus</name>
    <dbReference type="NCBI Taxonomy" id="1071382"/>
    <lineage>
        <taxon>Eukaryota</taxon>
        <taxon>Fungi</taxon>
        <taxon>Dikarya</taxon>
        <taxon>Ascomycota</taxon>
        <taxon>Saccharomycotina</taxon>
        <taxon>Saccharomycetes</taxon>
        <taxon>Saccharomycetales</taxon>
        <taxon>Saccharomycetaceae</taxon>
        <taxon>Kazachstania</taxon>
    </lineage>
</organism>
<dbReference type="PANTHER" id="PTHR13561:SF20">
    <property type="entry name" value="DNA TOPOISOMERASE 2-BINDING PROTEIN 1"/>
    <property type="match status" value="1"/>
</dbReference>
<dbReference type="RefSeq" id="XP_003954720.1">
    <property type="nucleotide sequence ID" value="XM_003954671.1"/>
</dbReference>
<feature type="region of interest" description="Disordered" evidence="2">
    <location>
        <begin position="601"/>
        <end position="620"/>
    </location>
</feature>
<feature type="region of interest" description="Disordered" evidence="2">
    <location>
        <begin position="644"/>
        <end position="716"/>
    </location>
</feature>
<feature type="domain" description="BRCT" evidence="3">
    <location>
        <begin position="1"/>
        <end position="84"/>
    </location>
</feature>
<protein>
    <recommendedName>
        <fullName evidence="3">BRCT domain-containing protein</fullName>
    </recommendedName>
</protein>
<dbReference type="GO" id="GO:0000727">
    <property type="term" value="P:double-strand break repair via break-induced replication"/>
    <property type="evidence" value="ECO:0007669"/>
    <property type="project" value="EnsemblFungi"/>
</dbReference>
<dbReference type="GO" id="GO:0033314">
    <property type="term" value="P:mitotic DNA replication checkpoint signaling"/>
    <property type="evidence" value="ECO:0007669"/>
    <property type="project" value="TreeGrafter"/>
</dbReference>
<sequence>MKPFHDITFCTTCIKDETLFKSIYKKIIKLGGTCSNDLTRKVNVLIIGNSNDAIHSPKYKFAAKSRNDIIFIYYRTILELYQLWKSGNDITLQSHYKFKSIKNDRIRMLNVLDLKFSFFTLKNFYIFIGRIHNFHNIDGIQDLDHIANQLNCINCNSKDFRKDIKSNYPNSDIIFINDNLDGYRTKAAIELNIPIVHYKWLLDCQKRNAILQYDPYYLVENVQDKPFDKIGSDAYDFWDQIGEMKPTSLLVNESTTSHVNLTNKFKPQADKLWNRALSSTENSSVTRENKHNSMDLQMDANDSSKDSNRIFQNCIFQIHDKFPQKHHDILFKVITENEGIISTSDSLEPQYLIVPSNIPLDEIDLPKDIHPSLVTDFFIERCLHYKKLISPIDSWSKPFFQTKNFKISSTLNISNNQVLNISITGFYGVELLHLTKVFKILKPMGINFTEYLNVQTDVLLINISSLSSIPMSHPLWQNEYSDLFKQNLQNNNLSPVFRNSMKKKIEFIKNNHFIPVATPAFLMDIFKHTSSQYLPRQKPTVSLNNVNWCIMCPKGEPTKFNVKILPTNNMVSDNYKVDTTVWKTNQTTSNLKDTAKEVVSKIKSSSSSNPQRTKRNFSVSVKSEEIRIDPVIKRAKLQENKHIQNVKRSSSWGTMMSNETFDNNNDNHDNDDNSIQATAQNDSFGSHTQITYGSSTTTTSVPSKRLTRNNVKQLDL</sequence>
<evidence type="ECO:0000256" key="2">
    <source>
        <dbReference type="SAM" id="MobiDB-lite"/>
    </source>
</evidence>
<dbReference type="GO" id="GO:0007533">
    <property type="term" value="P:mating type switching"/>
    <property type="evidence" value="ECO:0007669"/>
    <property type="project" value="EnsemblFungi"/>
</dbReference>
<dbReference type="SUPFAM" id="SSF52113">
    <property type="entry name" value="BRCT domain"/>
    <property type="match status" value="2"/>
</dbReference>
<dbReference type="STRING" id="1071382.H2AMI5"/>
<dbReference type="AlphaFoldDB" id="H2AMI5"/>
<evidence type="ECO:0000256" key="1">
    <source>
        <dbReference type="ARBA" id="ARBA00022737"/>
    </source>
</evidence>
<dbReference type="Pfam" id="PF00533">
    <property type="entry name" value="BRCT"/>
    <property type="match status" value="1"/>
</dbReference>
<keyword evidence="5" id="KW-1185">Reference proteome</keyword>
<evidence type="ECO:0000259" key="3">
    <source>
        <dbReference type="PROSITE" id="PS50172"/>
    </source>
</evidence>
<keyword evidence="1" id="KW-0677">Repeat</keyword>
<dbReference type="KEGG" id="kaf:KAFR_0A01470"/>
<reference evidence="4 5" key="1">
    <citation type="journal article" date="2011" name="Proc. Natl. Acad. Sci. U.S.A.">
        <title>Evolutionary erosion of yeast sex chromosomes by mating-type switching accidents.</title>
        <authorList>
            <person name="Gordon J.L."/>
            <person name="Armisen D."/>
            <person name="Proux-Wera E."/>
            <person name="Oheigeartaigh S.S."/>
            <person name="Byrne K.P."/>
            <person name="Wolfe K.H."/>
        </authorList>
    </citation>
    <scope>NUCLEOTIDE SEQUENCE [LARGE SCALE GENOMIC DNA]</scope>
    <source>
        <strain evidence="5">ATCC 22294 / BCRC 22015 / CBS 2517 / CECT 1963 / NBRC 1671 / NRRL Y-8276</strain>
    </source>
</reference>
<dbReference type="GO" id="GO:0031261">
    <property type="term" value="C:DNA replication preinitiation complex"/>
    <property type="evidence" value="ECO:0007669"/>
    <property type="project" value="EnsemblFungi"/>
</dbReference>
<dbReference type="InterPro" id="IPR036420">
    <property type="entry name" value="BRCT_dom_sf"/>
</dbReference>
<dbReference type="InParanoid" id="H2AMI5"/>
<dbReference type="OrthoDB" id="251770at2759"/>
<dbReference type="InterPro" id="IPR001357">
    <property type="entry name" value="BRCT_dom"/>
</dbReference>
<proteinExistence type="predicted"/>
<gene>
    <name evidence="4" type="primary">KAFR0A01470</name>
    <name evidence="4" type="ORF">KAFR_0A01470</name>
</gene>
<dbReference type="GO" id="GO:0070182">
    <property type="term" value="F:DNA polymerase binding"/>
    <property type="evidence" value="ECO:0007669"/>
    <property type="project" value="EnsemblFungi"/>
</dbReference>